<dbReference type="InterPro" id="IPR014012">
    <property type="entry name" value="HSA_dom"/>
</dbReference>
<feature type="compositionally biased region" description="Low complexity" evidence="10">
    <location>
        <begin position="330"/>
        <end position="347"/>
    </location>
</feature>
<sequence>MSDPNAMDWSDWTYDELLYRQSVLQERLPAVTVEPFVKRANHNKTTTSTTTASHTESSIVDVVMTVEKTDTHWDYLIKEMQWLAADFTAERKRHKAGRKKIANAVVQDLANREQRRQRQCQAARQKQRKVANRHAARVQQWWTQLEKVIAYQQKIKADQQRQREMNHQLVKLVQLTESYTQQLGNACVVDGIMEQALQKGSRRSKQRIKDYAQFRMQPDILYGESTDDSGSDATFTLETDSSDDETTLLQAETEEARERQLGTGAFVPDPEEIQKLRQEMEMPIEQVLQRFEQEAREFGQLEPNINKNSSSTRDEKSDRPSRKVHFAAESDIQSISSRSSSGSGSLSAKLDPGEDADDDRDASDVEDYNDDDHDDYEMTEDPVDDETTMMEEERLPQEMTSEEELALLQRESVLSVEELRRRYAEAFAAQQETDEAESSPDLEEIEEDNLDDDGEFFPDGEALDDETTLIAEEKMGRDMTYEEELALLRNESEIPLEQLRQMYQSSNNAGIEREQDDDDGDESGEDDESSSDVDENVKTTLHSLVGPVREGDSQDDDYEPEEHDVDDETTMEAEEKLGREMTYEEELDILKRESQMSIEELRAMYVDVKDSSSGGEASQRDDDELGENSKSDGEFEPDAMEIDDETTIAAEELLGREMTVEEEISRLNDENNMSLAELRTLYGIPQDETKQRVGEKRPQSILKKSNKRSRFEEGATTMASVSRPFLLSPSVKLREYQHAGLGWLVSLQARMLNGILADEMGLGKTLQTISLLAYLASYKGIWGPHLIVVPTSVILNWETELKRFAPGFKVLCYYGSAKRRKELRTGWTKSNWYHVVITSYQLAVQDAFAFKRKRWYYLVLDEAQNIKNFQSQRWQTLITFNTQRRLLLTGTPLQNNLMELWSLLHFLMPHIFRSRKEFSFWFANPMNNLIEGKSNQNDDMMNRLHGIIRPFVLRRLKKDVETQMPGKFEHIVKCQLSRRQMFIYEEFMARSSTRQALKKGGNYMGMMNVLMQLRKVCNHPDLFEPRSVITPFVLAPILMEAPALAFNAITTRDGPDTVTVSLTRPLWCGSNGLPSLAAATQHTRIESDMLLKLEESFEQTSDTLEEYDAESPFCLIQLVKKMREAELAEKAEHRIFLKKINNRRCSAFEFAYTERLIRLVTNHCAASKIWQLDEMSSPSQLLSLRRTQQERADDLDILIRKFVFCVPKAGGQPAQLLCASRNVQPAKEAKEELAHALEQKLSPFQRAHTGLTSFFPDKKLVQFDSGKLQTLAELLRELKRGGHRALIFTQMSKMLDILEAFLNLNGHSYLRLDGATGVDRRQRLMDRFNNDPKVFCFILSTRSGGMGINLTGADTVIFYDNDWNPAMDAQATDRAHRIGQTREVHIYRLITEHTIEENILLKAKQKKNLDRLVMDEGYFDASTLSNREDRTKNSELNGIYSKGGLRAILGIEPEMEDVVEDDSEKELVDEKTKEQMESAMACLEDADDVNALKGAQKEAEDELKEFDESIEYATESDPDDDPANKLPESKKKDKEQNEHTEDGRSDEVELEKEFAAWQNQVGADPASVEASLSPMERYGLNFRRNVDPFYSIYAITEHQRLHAASQEQSEEVNVDEIHQEKILDEQRAMEDGDLLATFPEPDDLVRQRSMFLRERARLRANKKLRKITGQDWEPRCDAFTQAPFWYNVDSGEATWDKPKALIALEALDRAILEKWGALPHQTLVHIMTYLVPFPDRQNASLMCRHWKKAACDLSFVRHVYPVEMGAYIREDSKIERNHYRNIADAVAASLPGDTIELGDGHYWVNDNLELHHPVRLIGDEHNPANVTMEMGGTLVWKARGGFCEGITFRRPKLGTNNSSKKTLLRLENGSRLDVLECVLDNEGGNDHLAVASNCKGVWKNTLLRNGDGGVVLSNAGVLYLEGCYIQSCKKGILCTDAGIIDLTKCRMTQIKTACIELRTKGCATIRNCTFLSQRTTKCIILKHDEDSLASFDGNSSKGFSKEQLPANWS</sequence>
<gene>
    <name evidence="15" type="ORF">FisN_7Lh013</name>
</gene>
<keyword evidence="9" id="KW-0539">Nucleus</keyword>
<feature type="compositionally biased region" description="Acidic residues" evidence="10">
    <location>
        <begin position="514"/>
        <end position="534"/>
    </location>
</feature>
<evidence type="ECO:0000256" key="8">
    <source>
        <dbReference type="ARBA" id="ARBA00023125"/>
    </source>
</evidence>
<dbReference type="InterPro" id="IPR036047">
    <property type="entry name" value="F-box-like_dom_sf"/>
</dbReference>
<keyword evidence="6" id="KW-0067">ATP-binding</keyword>
<dbReference type="InterPro" id="IPR011050">
    <property type="entry name" value="Pectin_lyase_fold/virulence"/>
</dbReference>
<dbReference type="FunFam" id="3.40.50.10810:FF:000005">
    <property type="entry name" value="Photoperiod-independent early flowering 1"/>
    <property type="match status" value="1"/>
</dbReference>
<feature type="region of interest" description="Disordered" evidence="10">
    <location>
        <begin position="221"/>
        <end position="245"/>
    </location>
</feature>
<feature type="compositionally biased region" description="Acidic residues" evidence="10">
    <location>
        <begin position="432"/>
        <end position="465"/>
    </location>
</feature>
<feature type="compositionally biased region" description="Basic and acidic residues" evidence="10">
    <location>
        <begin position="312"/>
        <end position="321"/>
    </location>
</feature>
<feature type="region of interest" description="Disordered" evidence="10">
    <location>
        <begin position="428"/>
        <end position="465"/>
    </location>
</feature>
<dbReference type="InterPro" id="IPR027417">
    <property type="entry name" value="P-loop_NTPase"/>
</dbReference>
<dbReference type="InterPro" id="IPR001202">
    <property type="entry name" value="WW_dom"/>
</dbReference>
<dbReference type="SUPFAM" id="SSF51126">
    <property type="entry name" value="Pectin lyase-like"/>
    <property type="match status" value="1"/>
</dbReference>
<evidence type="ECO:0000256" key="3">
    <source>
        <dbReference type="ARBA" id="ARBA00022741"/>
    </source>
</evidence>
<dbReference type="GO" id="GO:0004386">
    <property type="term" value="F:helicase activity"/>
    <property type="evidence" value="ECO:0007669"/>
    <property type="project" value="UniProtKB-KW"/>
</dbReference>
<dbReference type="PROSITE" id="PS51192">
    <property type="entry name" value="HELICASE_ATP_BIND_1"/>
    <property type="match status" value="1"/>
</dbReference>
<protein>
    <submittedName>
        <fullName evidence="15">E1A-binding protein p400</fullName>
    </submittedName>
</protein>
<dbReference type="PROSITE" id="PS50020">
    <property type="entry name" value="WW_DOMAIN_2"/>
    <property type="match status" value="1"/>
</dbReference>
<dbReference type="InterPro" id="IPR012334">
    <property type="entry name" value="Pectin_lyas_fold"/>
</dbReference>
<comment type="caution">
    <text evidence="15">The sequence shown here is derived from an EMBL/GenBank/DDBJ whole genome shotgun (WGS) entry which is preliminary data.</text>
</comment>
<keyword evidence="5" id="KW-0347">Helicase</keyword>
<dbReference type="GO" id="GO:0042393">
    <property type="term" value="F:histone binding"/>
    <property type="evidence" value="ECO:0007669"/>
    <property type="project" value="TreeGrafter"/>
</dbReference>
<evidence type="ECO:0000256" key="7">
    <source>
        <dbReference type="ARBA" id="ARBA00022853"/>
    </source>
</evidence>
<evidence type="ECO:0000259" key="12">
    <source>
        <dbReference type="PROSITE" id="PS51192"/>
    </source>
</evidence>
<evidence type="ECO:0000256" key="1">
    <source>
        <dbReference type="ARBA" id="ARBA00004123"/>
    </source>
</evidence>
<dbReference type="InterPro" id="IPR050520">
    <property type="entry name" value="INO80/SWR1_helicase"/>
</dbReference>
<dbReference type="PROSITE" id="PS51194">
    <property type="entry name" value="HELICASE_CTER"/>
    <property type="match status" value="1"/>
</dbReference>
<evidence type="ECO:0000313" key="15">
    <source>
        <dbReference type="EMBL" id="GAX11653.1"/>
    </source>
</evidence>
<dbReference type="SUPFAM" id="SSF81383">
    <property type="entry name" value="F-box domain"/>
    <property type="match status" value="1"/>
</dbReference>
<feature type="region of interest" description="Disordered" evidence="10">
    <location>
        <begin position="606"/>
        <end position="641"/>
    </location>
</feature>
<keyword evidence="16" id="KW-1185">Reference proteome</keyword>
<proteinExistence type="inferred from homology"/>
<dbReference type="InterPro" id="IPR001810">
    <property type="entry name" value="F-box_dom"/>
</dbReference>
<feature type="region of interest" description="Disordered" evidence="10">
    <location>
        <begin position="1456"/>
        <end position="1476"/>
    </location>
</feature>
<feature type="compositionally biased region" description="Acidic residues" evidence="10">
    <location>
        <begin position="1512"/>
        <end position="1521"/>
    </location>
</feature>
<dbReference type="CDD" id="cd18003">
    <property type="entry name" value="DEXQc_SRCAP"/>
    <property type="match status" value="1"/>
</dbReference>
<feature type="compositionally biased region" description="Basic and acidic residues" evidence="10">
    <location>
        <begin position="1465"/>
        <end position="1476"/>
    </location>
</feature>
<evidence type="ECO:0000259" key="14">
    <source>
        <dbReference type="PROSITE" id="PS51204"/>
    </source>
</evidence>
<feature type="region of interest" description="Disordered" evidence="10">
    <location>
        <begin position="297"/>
        <end position="403"/>
    </location>
</feature>
<name>A0A1Z5JCC1_FISSO</name>
<evidence type="ECO:0000256" key="9">
    <source>
        <dbReference type="ARBA" id="ARBA00023242"/>
    </source>
</evidence>
<dbReference type="Pfam" id="PF07529">
    <property type="entry name" value="HSA"/>
    <property type="match status" value="1"/>
</dbReference>
<dbReference type="Gene3D" id="1.20.120.850">
    <property type="entry name" value="SWI2/SNF2 ATPases, N-terminal domain"/>
    <property type="match status" value="1"/>
</dbReference>
<keyword evidence="3" id="KW-0547">Nucleotide-binding</keyword>
<dbReference type="Proteomes" id="UP000198406">
    <property type="component" value="Unassembled WGS sequence"/>
</dbReference>
<dbReference type="PANTHER" id="PTHR45685">
    <property type="entry name" value="HELICASE SRCAP-RELATED"/>
    <property type="match status" value="1"/>
</dbReference>
<feature type="region of interest" description="Disordered" evidence="10">
    <location>
        <begin position="1512"/>
        <end position="1548"/>
    </location>
</feature>
<feature type="compositionally biased region" description="Basic and acidic residues" evidence="10">
    <location>
        <begin position="1527"/>
        <end position="1548"/>
    </location>
</feature>
<dbReference type="GO" id="GO:0000812">
    <property type="term" value="C:Swr1 complex"/>
    <property type="evidence" value="ECO:0007669"/>
    <property type="project" value="TreeGrafter"/>
</dbReference>
<feature type="domain" description="Helicase C-terminal" evidence="13">
    <location>
        <begin position="1270"/>
        <end position="1425"/>
    </location>
</feature>
<dbReference type="InParanoid" id="A0A1Z5JCC1"/>
<keyword evidence="8" id="KW-0238">DNA-binding</keyword>
<dbReference type="SUPFAM" id="SSF52540">
    <property type="entry name" value="P-loop containing nucleoside triphosphate hydrolases"/>
    <property type="match status" value="2"/>
</dbReference>
<comment type="subcellular location">
    <subcellularLocation>
        <location evidence="1">Nucleus</location>
    </subcellularLocation>
</comment>
<feature type="domain" description="WW" evidence="11">
    <location>
        <begin position="1672"/>
        <end position="1700"/>
    </location>
</feature>
<organism evidence="15 16">
    <name type="scientific">Fistulifera solaris</name>
    <name type="common">Oleaginous diatom</name>
    <dbReference type="NCBI Taxonomy" id="1519565"/>
    <lineage>
        <taxon>Eukaryota</taxon>
        <taxon>Sar</taxon>
        <taxon>Stramenopiles</taxon>
        <taxon>Ochrophyta</taxon>
        <taxon>Bacillariophyta</taxon>
        <taxon>Bacillariophyceae</taxon>
        <taxon>Bacillariophycidae</taxon>
        <taxon>Naviculales</taxon>
        <taxon>Naviculaceae</taxon>
        <taxon>Fistulifera</taxon>
    </lineage>
</organism>
<evidence type="ECO:0000256" key="2">
    <source>
        <dbReference type="ARBA" id="ARBA00009220"/>
    </source>
</evidence>
<dbReference type="InterPro" id="IPR000330">
    <property type="entry name" value="SNF2_N"/>
</dbReference>
<dbReference type="CDD" id="cd18793">
    <property type="entry name" value="SF2_C_SNF"/>
    <property type="match status" value="1"/>
</dbReference>
<dbReference type="SMART" id="SM00487">
    <property type="entry name" value="DEXDc"/>
    <property type="match status" value="1"/>
</dbReference>
<dbReference type="OrthoDB" id="5857104at2759"/>
<evidence type="ECO:0000256" key="5">
    <source>
        <dbReference type="ARBA" id="ARBA00022806"/>
    </source>
</evidence>
<dbReference type="EMBL" id="BDSP01000044">
    <property type="protein sequence ID" value="GAX11653.1"/>
    <property type="molecule type" value="Genomic_DNA"/>
</dbReference>
<dbReference type="SMART" id="SM00490">
    <property type="entry name" value="HELICc"/>
    <property type="match status" value="1"/>
</dbReference>
<comment type="similarity">
    <text evidence="2">Belongs to the SNF2/RAD54 helicase family. SWR1 subfamily.</text>
</comment>
<feature type="domain" description="Helicase ATP-binding" evidence="12">
    <location>
        <begin position="745"/>
        <end position="910"/>
    </location>
</feature>
<dbReference type="Pfam" id="PF12937">
    <property type="entry name" value="F-box-like"/>
    <property type="match status" value="1"/>
</dbReference>
<feature type="region of interest" description="Disordered" evidence="10">
    <location>
        <begin position="498"/>
        <end position="581"/>
    </location>
</feature>
<dbReference type="Gene3D" id="1.20.1280.50">
    <property type="match status" value="1"/>
</dbReference>
<dbReference type="Pfam" id="PF00271">
    <property type="entry name" value="Helicase_C"/>
    <property type="match status" value="1"/>
</dbReference>
<evidence type="ECO:0000259" key="11">
    <source>
        <dbReference type="PROSITE" id="PS50020"/>
    </source>
</evidence>
<accession>A0A1Z5JCC1</accession>
<dbReference type="InterPro" id="IPR038718">
    <property type="entry name" value="SNF2-like_sf"/>
</dbReference>
<dbReference type="InterPro" id="IPR014001">
    <property type="entry name" value="Helicase_ATP-bd"/>
</dbReference>
<dbReference type="PROSITE" id="PS51204">
    <property type="entry name" value="HSA"/>
    <property type="match status" value="1"/>
</dbReference>
<dbReference type="GO" id="GO:0005524">
    <property type="term" value="F:ATP binding"/>
    <property type="evidence" value="ECO:0007669"/>
    <property type="project" value="UniProtKB-KW"/>
</dbReference>
<dbReference type="GO" id="GO:0016887">
    <property type="term" value="F:ATP hydrolysis activity"/>
    <property type="evidence" value="ECO:0007669"/>
    <property type="project" value="TreeGrafter"/>
</dbReference>
<feature type="compositionally biased region" description="Acidic residues" evidence="10">
    <location>
        <begin position="553"/>
        <end position="572"/>
    </location>
</feature>
<reference evidence="15 16" key="1">
    <citation type="journal article" date="2015" name="Plant Cell">
        <title>Oil accumulation by the oleaginous diatom Fistulifera solaris as revealed by the genome and transcriptome.</title>
        <authorList>
            <person name="Tanaka T."/>
            <person name="Maeda Y."/>
            <person name="Veluchamy A."/>
            <person name="Tanaka M."/>
            <person name="Abida H."/>
            <person name="Marechal E."/>
            <person name="Bowler C."/>
            <person name="Muto M."/>
            <person name="Sunaga Y."/>
            <person name="Tanaka M."/>
            <person name="Yoshino T."/>
            <person name="Taniguchi T."/>
            <person name="Fukuda Y."/>
            <person name="Nemoto M."/>
            <person name="Matsumoto M."/>
            <person name="Wong P.S."/>
            <person name="Aburatani S."/>
            <person name="Fujibuchi W."/>
        </authorList>
    </citation>
    <scope>NUCLEOTIDE SEQUENCE [LARGE SCALE GENOMIC DNA]</scope>
    <source>
        <strain evidence="15 16">JPCC DA0580</strain>
    </source>
</reference>
<dbReference type="InterPro" id="IPR001650">
    <property type="entry name" value="Helicase_C-like"/>
</dbReference>
<keyword evidence="7" id="KW-0156">Chromatin regulator</keyword>
<dbReference type="GO" id="GO:0003677">
    <property type="term" value="F:DNA binding"/>
    <property type="evidence" value="ECO:0007669"/>
    <property type="project" value="UniProtKB-KW"/>
</dbReference>
<dbReference type="Gene3D" id="3.40.50.10810">
    <property type="entry name" value="Tandem AAA-ATPase domain"/>
    <property type="match status" value="1"/>
</dbReference>
<dbReference type="Gene3D" id="3.40.50.300">
    <property type="entry name" value="P-loop containing nucleotide triphosphate hydrolases"/>
    <property type="match status" value="1"/>
</dbReference>
<dbReference type="Pfam" id="PF00176">
    <property type="entry name" value="SNF2-rel_dom"/>
    <property type="match status" value="1"/>
</dbReference>
<feature type="compositionally biased region" description="Acidic residues" evidence="10">
    <location>
        <begin position="353"/>
        <end position="390"/>
    </location>
</feature>
<evidence type="ECO:0000256" key="4">
    <source>
        <dbReference type="ARBA" id="ARBA00022801"/>
    </source>
</evidence>
<feature type="domain" description="HSA" evidence="14">
    <location>
        <begin position="60"/>
        <end position="136"/>
    </location>
</feature>
<dbReference type="PANTHER" id="PTHR45685:SF1">
    <property type="entry name" value="HELICASE SRCAP"/>
    <property type="match status" value="1"/>
</dbReference>
<dbReference type="SMART" id="SM00573">
    <property type="entry name" value="HSA"/>
    <property type="match status" value="1"/>
</dbReference>
<evidence type="ECO:0000256" key="6">
    <source>
        <dbReference type="ARBA" id="ARBA00022840"/>
    </source>
</evidence>
<dbReference type="Gene3D" id="2.160.20.10">
    <property type="entry name" value="Single-stranded right-handed beta-helix, Pectin lyase-like"/>
    <property type="match status" value="1"/>
</dbReference>
<evidence type="ECO:0000313" key="16">
    <source>
        <dbReference type="Proteomes" id="UP000198406"/>
    </source>
</evidence>
<evidence type="ECO:0000256" key="10">
    <source>
        <dbReference type="SAM" id="MobiDB-lite"/>
    </source>
</evidence>
<keyword evidence="4" id="KW-0378">Hydrolase</keyword>
<evidence type="ECO:0000259" key="13">
    <source>
        <dbReference type="PROSITE" id="PS51194"/>
    </source>
</evidence>
<dbReference type="GO" id="GO:0006338">
    <property type="term" value="P:chromatin remodeling"/>
    <property type="evidence" value="ECO:0007669"/>
    <property type="project" value="TreeGrafter"/>
</dbReference>
<dbReference type="InterPro" id="IPR049730">
    <property type="entry name" value="SNF2/RAD54-like_C"/>
</dbReference>